<dbReference type="GO" id="GO:1900753">
    <property type="term" value="P:doxorubicin transport"/>
    <property type="evidence" value="ECO:0007669"/>
    <property type="project" value="InterPro"/>
</dbReference>
<dbReference type="GO" id="GO:0005524">
    <property type="term" value="F:ATP binding"/>
    <property type="evidence" value="ECO:0007669"/>
    <property type="project" value="UniProtKB-KW"/>
</dbReference>
<organism evidence="11 12">
    <name type="scientific">Clostridium puniceum</name>
    <dbReference type="NCBI Taxonomy" id="29367"/>
    <lineage>
        <taxon>Bacteria</taxon>
        <taxon>Bacillati</taxon>
        <taxon>Bacillota</taxon>
        <taxon>Clostridia</taxon>
        <taxon>Eubacteriales</taxon>
        <taxon>Clostridiaceae</taxon>
        <taxon>Clostridium</taxon>
    </lineage>
</organism>
<dbReference type="PANTHER" id="PTHR43582">
    <property type="entry name" value="LINEARMYCIN RESISTANCE ATP-BINDING PROTEIN LNRL"/>
    <property type="match status" value="1"/>
</dbReference>
<dbReference type="OrthoDB" id="9804819at2"/>
<name>A0A1S8TMN1_9CLOT</name>
<dbReference type="GO" id="GO:0043215">
    <property type="term" value="P:daunorubicin transport"/>
    <property type="evidence" value="ECO:0007669"/>
    <property type="project" value="InterPro"/>
</dbReference>
<evidence type="ECO:0000256" key="1">
    <source>
        <dbReference type="ARBA" id="ARBA00004141"/>
    </source>
</evidence>
<dbReference type="InterPro" id="IPR025302">
    <property type="entry name" value="DrrA1/2-like_C"/>
</dbReference>
<protein>
    <submittedName>
        <fullName evidence="11">Daunorubicin/doxorubicin resistance ATP-binding protein DrrA</fullName>
        <ecNumber evidence="11">3.6.3.-</ecNumber>
    </submittedName>
</protein>
<keyword evidence="5" id="KW-0547">Nucleotide-binding</keyword>
<keyword evidence="3" id="KW-0813">Transport</keyword>
<evidence type="ECO:0000256" key="8">
    <source>
        <dbReference type="ARBA" id="ARBA00023136"/>
    </source>
</evidence>
<dbReference type="Proteomes" id="UP000190890">
    <property type="component" value="Unassembled WGS sequence"/>
</dbReference>
<dbReference type="InterPro" id="IPR003593">
    <property type="entry name" value="AAA+_ATPase"/>
</dbReference>
<dbReference type="InterPro" id="IPR017871">
    <property type="entry name" value="ABC_transporter-like_CS"/>
</dbReference>
<reference evidence="11 12" key="1">
    <citation type="submission" date="2016-05" db="EMBL/GenBank/DDBJ databases">
        <title>Microbial solvent formation.</title>
        <authorList>
            <person name="Poehlein A."/>
            <person name="Montoya Solano J.D."/>
            <person name="Flitsch S."/>
            <person name="Krabben P."/>
            <person name="Duerre P."/>
            <person name="Daniel R."/>
        </authorList>
    </citation>
    <scope>NUCLEOTIDE SEQUENCE [LARGE SCALE GENOMIC DNA]</scope>
    <source>
        <strain evidence="11 12">DSM 2619</strain>
    </source>
</reference>
<dbReference type="SMART" id="SM00382">
    <property type="entry name" value="AAA"/>
    <property type="match status" value="1"/>
</dbReference>
<evidence type="ECO:0000313" key="11">
    <source>
        <dbReference type="EMBL" id="OOM79027.1"/>
    </source>
</evidence>
<evidence type="ECO:0000256" key="3">
    <source>
        <dbReference type="ARBA" id="ARBA00022448"/>
    </source>
</evidence>
<feature type="domain" description="ABC transporter" evidence="10">
    <location>
        <begin position="4"/>
        <end position="234"/>
    </location>
</feature>
<dbReference type="FunFam" id="3.40.50.300:FF:000335">
    <property type="entry name" value="ATP binding cassette subfamily A member 5"/>
    <property type="match status" value="1"/>
</dbReference>
<dbReference type="RefSeq" id="WP_077846924.1">
    <property type="nucleotide sequence ID" value="NZ_LZZM01000113.1"/>
</dbReference>
<evidence type="ECO:0000256" key="6">
    <source>
        <dbReference type="ARBA" id="ARBA00022840"/>
    </source>
</evidence>
<evidence type="ECO:0000313" key="12">
    <source>
        <dbReference type="Proteomes" id="UP000190890"/>
    </source>
</evidence>
<keyword evidence="7" id="KW-1133">Transmembrane helix</keyword>
<dbReference type="Pfam" id="PF00005">
    <property type="entry name" value="ABC_tran"/>
    <property type="match status" value="1"/>
</dbReference>
<dbReference type="InterPro" id="IPR005894">
    <property type="entry name" value="DrrA"/>
</dbReference>
<dbReference type="EMBL" id="LZZM01000113">
    <property type="protein sequence ID" value="OOM79027.1"/>
    <property type="molecule type" value="Genomic_DNA"/>
</dbReference>
<dbReference type="PANTHER" id="PTHR43582:SF2">
    <property type="entry name" value="LINEARMYCIN RESISTANCE ATP-BINDING PROTEIN LNRL"/>
    <property type="match status" value="1"/>
</dbReference>
<dbReference type="Pfam" id="PF13732">
    <property type="entry name" value="DrrA1-3_C"/>
    <property type="match status" value="1"/>
</dbReference>
<keyword evidence="12" id="KW-1185">Reference proteome</keyword>
<dbReference type="InterPro" id="IPR027417">
    <property type="entry name" value="P-loop_NTPase"/>
</dbReference>
<evidence type="ECO:0000256" key="9">
    <source>
        <dbReference type="ARBA" id="ARBA00049985"/>
    </source>
</evidence>
<evidence type="ECO:0000256" key="7">
    <source>
        <dbReference type="ARBA" id="ARBA00022989"/>
    </source>
</evidence>
<dbReference type="NCBIfam" id="TIGR01188">
    <property type="entry name" value="drrA"/>
    <property type="match status" value="1"/>
</dbReference>
<dbReference type="GO" id="GO:0016887">
    <property type="term" value="F:ATP hydrolysis activity"/>
    <property type="evidence" value="ECO:0007669"/>
    <property type="project" value="InterPro"/>
</dbReference>
<sequence>MQAIEVGNLTKKYESFTAVDNLTFSVPQGQIFGLLGPNGSGKTTTINMLCGLTKCSEGNAKILGFDVLSQLKEVRKVLGIVPQETALYDSMTALENLDFHAALYGVPANESRKRVNHILELVGLKERYKSRVGTFSGGMKRRLALGRALLSEPQVIFLDEPSLGVDVQSRMAIWEHIVELKKKGISVLITTNYMEEADYLADSIAIIDKGKLITIGSPSQLKAMVGEEVIEIITDTFSKELESKLIDMPNVEKLQKEGNMIYLTVKEGAKTIVPVIDAFKQYSTSINSFALKKVSLNEAFLQLTGKNLRD</sequence>
<keyword evidence="11" id="KW-0378">Hydrolase</keyword>
<evidence type="ECO:0000256" key="2">
    <source>
        <dbReference type="ARBA" id="ARBA00004413"/>
    </source>
</evidence>
<proteinExistence type="inferred from homology"/>
<accession>A0A1S8TMN1</accession>
<evidence type="ECO:0000256" key="4">
    <source>
        <dbReference type="ARBA" id="ARBA00022692"/>
    </source>
</evidence>
<keyword evidence="6 11" id="KW-0067">ATP-binding</keyword>
<comment type="similarity">
    <text evidence="9">Belongs to the ABC transporter superfamily. Drug exporter-1 (DrugE1) (TC 3.A.1.105) family.</text>
</comment>
<keyword evidence="8" id="KW-0472">Membrane</keyword>
<dbReference type="SUPFAM" id="SSF52540">
    <property type="entry name" value="P-loop containing nucleoside triphosphate hydrolases"/>
    <property type="match status" value="1"/>
</dbReference>
<dbReference type="STRING" id="29367.CLPUN_17540"/>
<comment type="caution">
    <text evidence="11">The sequence shown here is derived from an EMBL/GenBank/DDBJ whole genome shotgun (WGS) entry which is preliminary data.</text>
</comment>
<comment type="subcellular location">
    <subcellularLocation>
        <location evidence="2">Cell membrane</location>
        <topology evidence="2">Peripheral membrane protein</topology>
        <orientation evidence="2">Cytoplasmic side</orientation>
    </subcellularLocation>
    <subcellularLocation>
        <location evidence="1">Membrane</location>
        <topology evidence="1">Multi-pass membrane protein</topology>
    </subcellularLocation>
</comment>
<gene>
    <name evidence="11" type="primary">drrA_1</name>
    <name evidence="11" type="ORF">CLPUN_17540</name>
</gene>
<dbReference type="GO" id="GO:0005886">
    <property type="term" value="C:plasma membrane"/>
    <property type="evidence" value="ECO:0007669"/>
    <property type="project" value="UniProtKB-SubCell"/>
</dbReference>
<dbReference type="AlphaFoldDB" id="A0A1S8TMN1"/>
<dbReference type="PROSITE" id="PS00211">
    <property type="entry name" value="ABC_TRANSPORTER_1"/>
    <property type="match status" value="1"/>
</dbReference>
<dbReference type="Gene3D" id="3.40.50.300">
    <property type="entry name" value="P-loop containing nucleotide triphosphate hydrolases"/>
    <property type="match status" value="1"/>
</dbReference>
<evidence type="ECO:0000256" key="5">
    <source>
        <dbReference type="ARBA" id="ARBA00022741"/>
    </source>
</evidence>
<keyword evidence="4" id="KW-0812">Transmembrane</keyword>
<dbReference type="InterPro" id="IPR003439">
    <property type="entry name" value="ABC_transporter-like_ATP-bd"/>
</dbReference>
<dbReference type="EC" id="3.6.3.-" evidence="11"/>
<dbReference type="PROSITE" id="PS50893">
    <property type="entry name" value="ABC_TRANSPORTER_2"/>
    <property type="match status" value="1"/>
</dbReference>
<evidence type="ECO:0000259" key="10">
    <source>
        <dbReference type="PROSITE" id="PS50893"/>
    </source>
</evidence>